<comment type="caution">
    <text evidence="1">The sequence shown here is derived from an EMBL/GenBank/DDBJ whole genome shotgun (WGS) entry which is preliminary data.</text>
</comment>
<name>A0ABV8QD25_9GAMM</name>
<keyword evidence="2" id="KW-1185">Reference proteome</keyword>
<evidence type="ECO:0000313" key="2">
    <source>
        <dbReference type="Proteomes" id="UP001595798"/>
    </source>
</evidence>
<dbReference type="EMBL" id="JBHSDI010000001">
    <property type="protein sequence ID" value="MFC4257887.1"/>
    <property type="molecule type" value="Genomic_DNA"/>
</dbReference>
<protein>
    <submittedName>
        <fullName evidence="1">Uncharacterized protein</fullName>
    </submittedName>
</protein>
<dbReference type="RefSeq" id="WP_379885155.1">
    <property type="nucleotide sequence ID" value="NZ_JBHSDI010000001.1"/>
</dbReference>
<accession>A0ABV8QD25</accession>
<evidence type="ECO:0000313" key="1">
    <source>
        <dbReference type="EMBL" id="MFC4257887.1"/>
    </source>
</evidence>
<sequence>MIRKDPVLVHDIFNQVYELTRWPRHGAATGIGAEAFPHDRAYAVETLRRIARNSRQDPFNYALYDAWQLVYEKPWTRPPNLHLVVNDLADAIHQGRLFAYTESAAPGYALR</sequence>
<reference evidence="2" key="1">
    <citation type="journal article" date="2019" name="Int. J. Syst. Evol. Microbiol.">
        <title>The Global Catalogue of Microorganisms (GCM) 10K type strain sequencing project: providing services to taxonomists for standard genome sequencing and annotation.</title>
        <authorList>
            <consortium name="The Broad Institute Genomics Platform"/>
            <consortium name="The Broad Institute Genome Sequencing Center for Infectious Disease"/>
            <person name="Wu L."/>
            <person name="Ma J."/>
        </authorList>
    </citation>
    <scope>NUCLEOTIDE SEQUENCE [LARGE SCALE GENOMIC DNA]</scope>
    <source>
        <strain evidence="2">CECT 7297</strain>
    </source>
</reference>
<organism evidence="1 2">
    <name type="scientific">Marinobacter lacisalsi</name>
    <dbReference type="NCBI Taxonomy" id="475979"/>
    <lineage>
        <taxon>Bacteria</taxon>
        <taxon>Pseudomonadati</taxon>
        <taxon>Pseudomonadota</taxon>
        <taxon>Gammaproteobacteria</taxon>
        <taxon>Pseudomonadales</taxon>
        <taxon>Marinobacteraceae</taxon>
        <taxon>Marinobacter</taxon>
    </lineage>
</organism>
<gene>
    <name evidence="1" type="ORF">ACFOZ5_02450</name>
</gene>
<proteinExistence type="predicted"/>
<dbReference type="Proteomes" id="UP001595798">
    <property type="component" value="Unassembled WGS sequence"/>
</dbReference>